<proteinExistence type="predicted"/>
<sequence>MRAEIAVALLEAVAGMRPGGGPLKGLVFWLYVGIAHLLLVRVRD</sequence>
<name>E8T6V2_THEA1</name>
<keyword evidence="3" id="KW-1185">Reference proteome</keyword>
<keyword evidence="1" id="KW-1133">Transmembrane helix</keyword>
<keyword evidence="1" id="KW-0472">Membrane</keyword>
<gene>
    <name evidence="2" type="ordered locus">Theam_1819</name>
</gene>
<dbReference type="EMBL" id="CP002445">
    <property type="protein sequence ID" value="ADU97775.1"/>
    <property type="molecule type" value="Genomic_DNA"/>
</dbReference>
<dbReference type="RefSeq" id="WP_013524979.1">
    <property type="nucleotide sequence ID" value="NC_014917.1"/>
</dbReference>
<geneLocation type="plasmid" evidence="2 3">
    <name>pTHEAM01</name>
</geneLocation>
<keyword evidence="1" id="KW-0812">Transmembrane</keyword>
<dbReference type="Proteomes" id="UP000006362">
    <property type="component" value="Plasmid pTHEAM01"/>
</dbReference>
<accession>E8T6V2</accession>
<dbReference type="KEGG" id="tam:Theam_1819"/>
<protein>
    <submittedName>
        <fullName evidence="2">Uncharacterized protein</fullName>
    </submittedName>
</protein>
<evidence type="ECO:0000256" key="1">
    <source>
        <dbReference type="SAM" id="Phobius"/>
    </source>
</evidence>
<dbReference type="HOGENOM" id="CLU_3223192_0_0_0"/>
<evidence type="ECO:0000313" key="3">
    <source>
        <dbReference type="Proteomes" id="UP000006362"/>
    </source>
</evidence>
<keyword evidence="2" id="KW-0614">Plasmid</keyword>
<feature type="transmembrane region" description="Helical" evidence="1">
    <location>
        <begin position="26"/>
        <end position="42"/>
    </location>
</feature>
<evidence type="ECO:0000313" key="2">
    <source>
        <dbReference type="EMBL" id="ADU97775.1"/>
    </source>
</evidence>
<reference evidence="2" key="1">
    <citation type="submission" date="2011-01" db="EMBL/GenBank/DDBJ databases">
        <title>Complete sequence of plasmid of Thermovibrio ammonificans HB-1.</title>
        <authorList>
            <consortium name="US DOE Joint Genome Institute"/>
            <person name="Lucas S."/>
            <person name="Copeland A."/>
            <person name="Lapidus A."/>
            <person name="Cheng J.-F."/>
            <person name="Goodwin L."/>
            <person name="Pitluck S."/>
            <person name="Davenport K."/>
            <person name="Detter J.C."/>
            <person name="Han C."/>
            <person name="Tapia R."/>
            <person name="Land M."/>
            <person name="Hauser L."/>
            <person name="Kyrpides N."/>
            <person name="Ivanova N."/>
            <person name="Ovchinnikova G."/>
            <person name="Vetriani C."/>
            <person name="Woyke T."/>
        </authorList>
    </citation>
    <scope>NUCLEOTIDE SEQUENCE [LARGE SCALE GENOMIC DNA]</scope>
    <source>
        <strain evidence="2">HB-1</strain>
        <plasmid evidence="2">pTHEAM01</plasmid>
    </source>
</reference>
<dbReference type="AlphaFoldDB" id="E8T6V2"/>
<organism evidence="2 3">
    <name type="scientific">Thermovibrio ammonificans (strain DSM 15698 / JCM 12110 / HB-1)</name>
    <dbReference type="NCBI Taxonomy" id="648996"/>
    <lineage>
        <taxon>Bacteria</taxon>
        <taxon>Pseudomonadati</taxon>
        <taxon>Aquificota</taxon>
        <taxon>Aquificia</taxon>
        <taxon>Desulfurobacteriales</taxon>
        <taxon>Desulfurobacteriaceae</taxon>
        <taxon>Thermovibrio</taxon>
    </lineage>
</organism>